<evidence type="ECO:0000313" key="2">
    <source>
        <dbReference type="EMBL" id="RXH91788.1"/>
    </source>
</evidence>
<keyword evidence="3" id="KW-1185">Reference proteome</keyword>
<dbReference type="Proteomes" id="UP000290289">
    <property type="component" value="Chromosome 8"/>
</dbReference>
<evidence type="ECO:0000313" key="3">
    <source>
        <dbReference type="Proteomes" id="UP000290289"/>
    </source>
</evidence>
<sequence length="132" mass="14803">MLNPANLWPETRLTRPRKATDESLEEGRCIQEVETDHRSEPCRSFLGFEERKGFNLSPISGNVVFGCTTERTGVLATNSVDFQPQEGRSTRLERLRSCKPGKEDIELANGKDQAKVVVQYLDLFVASRSGSN</sequence>
<accession>A0A498J7Y9</accession>
<name>A0A498J7Y9_MALDO</name>
<feature type="region of interest" description="Disordered" evidence="1">
    <location>
        <begin position="1"/>
        <end position="24"/>
    </location>
</feature>
<proteinExistence type="predicted"/>
<protein>
    <submittedName>
        <fullName evidence="2">Uncharacterized protein</fullName>
    </submittedName>
</protein>
<comment type="caution">
    <text evidence="2">The sequence shown here is derived from an EMBL/GenBank/DDBJ whole genome shotgun (WGS) entry which is preliminary data.</text>
</comment>
<reference evidence="2 3" key="1">
    <citation type="submission" date="2018-10" db="EMBL/GenBank/DDBJ databases">
        <title>A high-quality apple genome assembly.</title>
        <authorList>
            <person name="Hu J."/>
        </authorList>
    </citation>
    <scope>NUCLEOTIDE SEQUENCE [LARGE SCALE GENOMIC DNA]</scope>
    <source>
        <strain evidence="3">cv. HFTH1</strain>
        <tissue evidence="2">Young leaf</tissue>
    </source>
</reference>
<evidence type="ECO:0000256" key="1">
    <source>
        <dbReference type="SAM" id="MobiDB-lite"/>
    </source>
</evidence>
<dbReference type="AlphaFoldDB" id="A0A498J7Y9"/>
<dbReference type="STRING" id="3750.A0A498J7Y9"/>
<organism evidence="2 3">
    <name type="scientific">Malus domestica</name>
    <name type="common">Apple</name>
    <name type="synonym">Pyrus malus</name>
    <dbReference type="NCBI Taxonomy" id="3750"/>
    <lineage>
        <taxon>Eukaryota</taxon>
        <taxon>Viridiplantae</taxon>
        <taxon>Streptophyta</taxon>
        <taxon>Embryophyta</taxon>
        <taxon>Tracheophyta</taxon>
        <taxon>Spermatophyta</taxon>
        <taxon>Magnoliopsida</taxon>
        <taxon>eudicotyledons</taxon>
        <taxon>Gunneridae</taxon>
        <taxon>Pentapetalae</taxon>
        <taxon>rosids</taxon>
        <taxon>fabids</taxon>
        <taxon>Rosales</taxon>
        <taxon>Rosaceae</taxon>
        <taxon>Amygdaloideae</taxon>
        <taxon>Maleae</taxon>
        <taxon>Malus</taxon>
    </lineage>
</organism>
<dbReference type="EMBL" id="RDQH01000334">
    <property type="protein sequence ID" value="RXH91788.1"/>
    <property type="molecule type" value="Genomic_DNA"/>
</dbReference>
<gene>
    <name evidence="2" type="ORF">DVH24_020811</name>
</gene>